<dbReference type="Proteomes" id="UP000054342">
    <property type="component" value="Unassembled WGS sequence"/>
</dbReference>
<reference evidence="2 3" key="1">
    <citation type="submission" date="2015-01" db="EMBL/GenBank/DDBJ databases">
        <title>The Genome Sequence of Exophiala xenobiotica CBS118157.</title>
        <authorList>
            <consortium name="The Broad Institute Genomics Platform"/>
            <person name="Cuomo C."/>
            <person name="de Hoog S."/>
            <person name="Gorbushina A."/>
            <person name="Stielow B."/>
            <person name="Teixiera M."/>
            <person name="Abouelleil A."/>
            <person name="Chapman S.B."/>
            <person name="Priest M."/>
            <person name="Young S.K."/>
            <person name="Wortman J."/>
            <person name="Nusbaum C."/>
            <person name="Birren B."/>
        </authorList>
    </citation>
    <scope>NUCLEOTIDE SEQUENCE [LARGE SCALE GENOMIC DNA]</scope>
    <source>
        <strain evidence="2 3">CBS 118157</strain>
    </source>
</reference>
<dbReference type="EMBL" id="KN847317">
    <property type="protein sequence ID" value="KIW60294.1"/>
    <property type="molecule type" value="Genomic_DNA"/>
</dbReference>
<dbReference type="OrthoDB" id="3734019at2759"/>
<gene>
    <name evidence="2" type="ORF">PV05_00524</name>
</gene>
<protein>
    <recommendedName>
        <fullName evidence="4">ZZ-type domain-containing protein</fullName>
    </recommendedName>
</protein>
<keyword evidence="3" id="KW-1185">Reference proteome</keyword>
<accession>A0A0D2FJH5</accession>
<sequence>MPSITSLKRRFTATDSSGERPPTPPPLYTSDDEGTRCGKKGQRHPSPLDKSPAAFDIKFDSVPDLSLTTTVTSGSSEAPSTKPKQGLSKKQAARNYLLDFCYFPNDYDQRLTKYPDTHLKRQEAVKTRICYSSMCSIISGTAFAVPSHGASAAICLWAARRWYVAAKKLKFIKLELVNRGVELRPFLHRDWIIPASVAITCLAVGLGVDFGLSGAVPLGHPEHTLGGGGQIQPDSGTATQGLLHAGNVPVTHTSDPALHNSAATHIHQALDPQSGSSGTHQWHESIHEKMQTVTQNWGSGFKDQVQALFGPNHHAIASGATADQTFAGAAAWIAGAQSAQLVEKEILALLSMQTVQQVCERLDYESILPRYNYNITCDILPWATGIICSQCETNISSGKFYHCCHCAGSADAQVEDEFNLCLKCYKDSPTCKSPDHTLETRQTALPGRYCLPSGKTKLMKDIAGPAKLSCTACSTRITRGWHYDCLECRTSKKKCTLCLRCYESGTTCPGDESHNFHAFPRAKFASYSQETPYQKRRGRAPTGEASCSECHARIDKGAFYRMSRACFTDTPTPTYNPL</sequence>
<feature type="region of interest" description="Disordered" evidence="1">
    <location>
        <begin position="1"/>
        <end position="53"/>
    </location>
</feature>
<evidence type="ECO:0000256" key="1">
    <source>
        <dbReference type="SAM" id="MobiDB-lite"/>
    </source>
</evidence>
<name>A0A0D2FJH5_9EURO</name>
<feature type="region of interest" description="Disordered" evidence="1">
    <location>
        <begin position="70"/>
        <end position="89"/>
    </location>
</feature>
<evidence type="ECO:0008006" key="4">
    <source>
        <dbReference type="Google" id="ProtNLM"/>
    </source>
</evidence>
<dbReference type="STRING" id="348802.A0A0D2FJH5"/>
<proteinExistence type="predicted"/>
<dbReference type="SUPFAM" id="SSF57850">
    <property type="entry name" value="RING/U-box"/>
    <property type="match status" value="2"/>
</dbReference>
<evidence type="ECO:0000313" key="2">
    <source>
        <dbReference type="EMBL" id="KIW60294.1"/>
    </source>
</evidence>
<organism evidence="2 3">
    <name type="scientific">Exophiala xenobiotica</name>
    <dbReference type="NCBI Taxonomy" id="348802"/>
    <lineage>
        <taxon>Eukaryota</taxon>
        <taxon>Fungi</taxon>
        <taxon>Dikarya</taxon>
        <taxon>Ascomycota</taxon>
        <taxon>Pezizomycotina</taxon>
        <taxon>Eurotiomycetes</taxon>
        <taxon>Chaetothyriomycetidae</taxon>
        <taxon>Chaetothyriales</taxon>
        <taxon>Herpotrichiellaceae</taxon>
        <taxon>Exophiala</taxon>
    </lineage>
</organism>
<dbReference type="RefSeq" id="XP_013320878.1">
    <property type="nucleotide sequence ID" value="XM_013465424.1"/>
</dbReference>
<dbReference type="GeneID" id="25322432"/>
<dbReference type="HOGENOM" id="CLU_471747_0_0_1"/>
<evidence type="ECO:0000313" key="3">
    <source>
        <dbReference type="Proteomes" id="UP000054342"/>
    </source>
</evidence>
<dbReference type="AlphaFoldDB" id="A0A0D2FJH5"/>